<comment type="caution">
    <text evidence="11">The sequence shown here is derived from an EMBL/GenBank/DDBJ whole genome shotgun (WGS) entry which is preliminary data.</text>
</comment>
<keyword evidence="8" id="KW-0443">Lipid metabolism</keyword>
<dbReference type="Pfam" id="PF00106">
    <property type="entry name" value="adh_short"/>
    <property type="match status" value="1"/>
</dbReference>
<keyword evidence="4" id="KW-0256">Endoplasmic reticulum</keyword>
<evidence type="ECO:0000256" key="8">
    <source>
        <dbReference type="ARBA" id="ARBA00023098"/>
    </source>
</evidence>
<dbReference type="GO" id="GO:0030148">
    <property type="term" value="P:sphingolipid biosynthetic process"/>
    <property type="evidence" value="ECO:0007669"/>
    <property type="project" value="InterPro"/>
</dbReference>
<feature type="transmembrane region" description="Helical" evidence="10">
    <location>
        <begin position="6"/>
        <end position="30"/>
    </location>
</feature>
<dbReference type="GO" id="GO:0006666">
    <property type="term" value="P:3-keto-sphinganine metabolic process"/>
    <property type="evidence" value="ECO:0007669"/>
    <property type="project" value="InterPro"/>
</dbReference>
<comment type="pathway">
    <text evidence="3">Sphingolipid metabolism.</text>
</comment>
<evidence type="ECO:0000256" key="1">
    <source>
        <dbReference type="ARBA" id="ARBA00004240"/>
    </source>
</evidence>
<organism evidence="11 12">
    <name type="scientific">Achlya hypogyna</name>
    <name type="common">Oomycete</name>
    <name type="synonym">Protoachlya hypogyna</name>
    <dbReference type="NCBI Taxonomy" id="1202772"/>
    <lineage>
        <taxon>Eukaryota</taxon>
        <taxon>Sar</taxon>
        <taxon>Stramenopiles</taxon>
        <taxon>Oomycota</taxon>
        <taxon>Saprolegniomycetes</taxon>
        <taxon>Saprolegniales</taxon>
        <taxon>Achlyaceae</taxon>
        <taxon>Achlya</taxon>
    </lineage>
</organism>
<sequence length="335" mass="35193">MSDETVFLVLFVVFAAPFAFYVVAALVLALMPKAKLHPSYAGKHVFITGGSQGLGRGLALQLVAAGANVTIVSRSSAKLQSVINDAEKSATPGRGRIAFESADTCDAEAIRDAVSSAEANFGPIDILFAVAGKATTGTVDTVSLNSHKAAMDLNYFGTLHAIHAVLPGMTSRNSGSLVLVASGAALSSYVGYAAYSPSKYAIRGLAECLRNELQPRNITVHIAYPGQMDTPGFVEEELTKPAACKAIEADDVKHTPEAVAKSILRDLSNGEYSMYCGDLGISVLGAVTAGMSPRSNWALDILLFPIGVLVVWIVRNDWAKKARAGATTTDAYHLA</sequence>
<dbReference type="SUPFAM" id="SSF51735">
    <property type="entry name" value="NAD(P)-binding Rossmann-fold domains"/>
    <property type="match status" value="1"/>
</dbReference>
<dbReference type="AlphaFoldDB" id="A0A1V9Z543"/>
<evidence type="ECO:0000256" key="2">
    <source>
        <dbReference type="ARBA" id="ARBA00004760"/>
    </source>
</evidence>
<keyword evidence="5" id="KW-0521">NADP</keyword>
<gene>
    <name evidence="11" type="ORF">ACHHYP_03015</name>
</gene>
<dbReference type="InterPro" id="IPR002347">
    <property type="entry name" value="SDR_fam"/>
</dbReference>
<dbReference type="EMBL" id="JNBR01000433">
    <property type="protein sequence ID" value="OQR93027.1"/>
    <property type="molecule type" value="Genomic_DNA"/>
</dbReference>
<dbReference type="PRINTS" id="PR00081">
    <property type="entry name" value="GDHRDH"/>
</dbReference>
<dbReference type="PANTHER" id="PTHR43550:SF3">
    <property type="entry name" value="3-KETODIHYDROSPHINGOSINE REDUCTASE"/>
    <property type="match status" value="1"/>
</dbReference>
<dbReference type="Gene3D" id="3.40.50.720">
    <property type="entry name" value="NAD(P)-binding Rossmann-like Domain"/>
    <property type="match status" value="1"/>
</dbReference>
<protein>
    <recommendedName>
        <fullName evidence="9">3-dehydrosphinganine reductase</fullName>
        <ecNumber evidence="9">1.1.1.102</ecNumber>
    </recommendedName>
</protein>
<dbReference type="FunFam" id="3.40.50.720:FF:000468">
    <property type="entry name" value="Short-chain dehydrogenase, putative"/>
    <property type="match status" value="1"/>
</dbReference>
<accession>A0A1V9Z543</accession>
<dbReference type="EC" id="1.1.1.102" evidence="9"/>
<evidence type="ECO:0000256" key="7">
    <source>
        <dbReference type="ARBA" id="ARBA00023002"/>
    </source>
</evidence>
<dbReference type="GO" id="GO:0047560">
    <property type="term" value="F:3-dehydrosphinganine reductase activity"/>
    <property type="evidence" value="ECO:0007669"/>
    <property type="project" value="UniProtKB-EC"/>
</dbReference>
<dbReference type="CDD" id="cd08939">
    <property type="entry name" value="KDSR-like_SDR_c"/>
    <property type="match status" value="1"/>
</dbReference>
<keyword evidence="7" id="KW-0560">Oxidoreductase</keyword>
<name>A0A1V9Z543_ACHHY</name>
<evidence type="ECO:0000256" key="5">
    <source>
        <dbReference type="ARBA" id="ARBA00022857"/>
    </source>
</evidence>
<dbReference type="PANTHER" id="PTHR43550">
    <property type="entry name" value="3-KETODIHYDROSPHINGOSINE REDUCTASE"/>
    <property type="match status" value="1"/>
</dbReference>
<evidence type="ECO:0000256" key="4">
    <source>
        <dbReference type="ARBA" id="ARBA00022824"/>
    </source>
</evidence>
<evidence type="ECO:0000313" key="12">
    <source>
        <dbReference type="Proteomes" id="UP000243579"/>
    </source>
</evidence>
<dbReference type="OrthoDB" id="37659at2759"/>
<evidence type="ECO:0000256" key="3">
    <source>
        <dbReference type="ARBA" id="ARBA00004991"/>
    </source>
</evidence>
<dbReference type="STRING" id="1202772.A0A1V9Z543"/>
<evidence type="ECO:0000256" key="10">
    <source>
        <dbReference type="SAM" id="Phobius"/>
    </source>
</evidence>
<evidence type="ECO:0000256" key="9">
    <source>
        <dbReference type="ARBA" id="ARBA00026112"/>
    </source>
</evidence>
<comment type="subcellular location">
    <subcellularLocation>
        <location evidence="1">Endoplasmic reticulum</location>
    </subcellularLocation>
</comment>
<dbReference type="Proteomes" id="UP000243579">
    <property type="component" value="Unassembled WGS sequence"/>
</dbReference>
<dbReference type="InterPro" id="IPR036291">
    <property type="entry name" value="NAD(P)-bd_dom_sf"/>
</dbReference>
<evidence type="ECO:0000256" key="6">
    <source>
        <dbReference type="ARBA" id="ARBA00022919"/>
    </source>
</evidence>
<keyword evidence="10" id="KW-0812">Transmembrane</keyword>
<keyword evidence="10" id="KW-0472">Membrane</keyword>
<keyword evidence="10" id="KW-1133">Transmembrane helix</keyword>
<proteinExistence type="predicted"/>
<dbReference type="InterPro" id="IPR045022">
    <property type="entry name" value="KDSR-like"/>
</dbReference>
<feature type="transmembrane region" description="Helical" evidence="10">
    <location>
        <begin position="297"/>
        <end position="314"/>
    </location>
</feature>
<reference evidence="11 12" key="1">
    <citation type="journal article" date="2014" name="Genome Biol. Evol.">
        <title>The secreted proteins of Achlya hypogyna and Thraustotheca clavata identify the ancestral oomycete secretome and reveal gene acquisitions by horizontal gene transfer.</title>
        <authorList>
            <person name="Misner I."/>
            <person name="Blouin N."/>
            <person name="Leonard G."/>
            <person name="Richards T.A."/>
            <person name="Lane C.E."/>
        </authorList>
    </citation>
    <scope>NUCLEOTIDE SEQUENCE [LARGE SCALE GENOMIC DNA]</scope>
    <source>
        <strain evidence="11 12">ATCC 48635</strain>
    </source>
</reference>
<keyword evidence="6" id="KW-0746">Sphingolipid metabolism</keyword>
<comment type="pathway">
    <text evidence="2">Lipid metabolism; sphingolipid metabolism.</text>
</comment>
<keyword evidence="12" id="KW-1185">Reference proteome</keyword>
<evidence type="ECO:0000313" key="11">
    <source>
        <dbReference type="EMBL" id="OQR93027.1"/>
    </source>
</evidence>
<dbReference type="GO" id="GO:0005789">
    <property type="term" value="C:endoplasmic reticulum membrane"/>
    <property type="evidence" value="ECO:0007669"/>
    <property type="project" value="TreeGrafter"/>
</dbReference>